<dbReference type="InterPro" id="IPR010093">
    <property type="entry name" value="SinI_DNA-bd"/>
</dbReference>
<comment type="caution">
    <text evidence="2">The sequence shown here is derived from an EMBL/GenBank/DDBJ whole genome shotgun (WGS) entry which is preliminary data.</text>
</comment>
<name>A0AAP5EE84_9GAMM</name>
<reference evidence="2" key="1">
    <citation type="submission" date="2023-07" db="EMBL/GenBank/DDBJ databases">
        <title>Functional and genomic diversity of the sorghum phyllosphere microbiome.</title>
        <authorList>
            <person name="Shade A."/>
        </authorList>
    </citation>
    <scope>NUCLEOTIDE SEQUENCE</scope>
    <source>
        <strain evidence="2">SORGH_AS_0457</strain>
    </source>
</reference>
<protein>
    <submittedName>
        <fullName evidence="2">Excisionase family DNA binding protein</fullName>
    </submittedName>
</protein>
<evidence type="ECO:0000313" key="3">
    <source>
        <dbReference type="Proteomes" id="UP001226084"/>
    </source>
</evidence>
<dbReference type="GO" id="GO:0003677">
    <property type="term" value="F:DNA binding"/>
    <property type="evidence" value="ECO:0007669"/>
    <property type="project" value="InterPro"/>
</dbReference>
<dbReference type="SUPFAM" id="SSF46955">
    <property type="entry name" value="Putative DNA-binding domain"/>
    <property type="match status" value="1"/>
</dbReference>
<feature type="domain" description="Helix-turn-helix" evidence="1">
    <location>
        <begin position="80"/>
        <end position="128"/>
    </location>
</feature>
<dbReference type="Pfam" id="PF12728">
    <property type="entry name" value="HTH_17"/>
    <property type="match status" value="1"/>
</dbReference>
<dbReference type="AlphaFoldDB" id="A0AAP5EE84"/>
<dbReference type="RefSeq" id="WP_307106922.1">
    <property type="nucleotide sequence ID" value="NZ_JAUTAS010000001.1"/>
</dbReference>
<dbReference type="Proteomes" id="UP001226084">
    <property type="component" value="Unassembled WGS sequence"/>
</dbReference>
<dbReference type="InterPro" id="IPR041657">
    <property type="entry name" value="HTH_17"/>
</dbReference>
<organism evidence="2 3">
    <name type="scientific">Stenotrophomonas rhizophila</name>
    <dbReference type="NCBI Taxonomy" id="216778"/>
    <lineage>
        <taxon>Bacteria</taxon>
        <taxon>Pseudomonadati</taxon>
        <taxon>Pseudomonadota</taxon>
        <taxon>Gammaproteobacteria</taxon>
        <taxon>Lysobacterales</taxon>
        <taxon>Lysobacteraceae</taxon>
        <taxon>Stenotrophomonas</taxon>
    </lineage>
</organism>
<gene>
    <name evidence="2" type="ORF">QE424_001717</name>
</gene>
<evidence type="ECO:0000313" key="2">
    <source>
        <dbReference type="EMBL" id="MDQ1108558.1"/>
    </source>
</evidence>
<proteinExistence type="predicted"/>
<dbReference type="EMBL" id="JAUTAS010000001">
    <property type="protein sequence ID" value="MDQ1108558.1"/>
    <property type="molecule type" value="Genomic_DNA"/>
</dbReference>
<sequence length="150" mass="16643">MTPQVTLPRTQDIEAATTAHRALAAYLATGLETKLVQLVDSDGRLHRIRLPMAALQMLSEILSELADGNAVKIVPVHAELTTQEAADLLNVSRPYLVKLLETGKLAFHKTGKHRRIRFDDLMTYKQARDEASQSALDNLAAEAHELRMGY</sequence>
<accession>A0AAP5EE84</accession>
<dbReference type="InterPro" id="IPR009061">
    <property type="entry name" value="DNA-bd_dom_put_sf"/>
</dbReference>
<dbReference type="NCBIfam" id="TIGR01764">
    <property type="entry name" value="excise"/>
    <property type="match status" value="1"/>
</dbReference>
<evidence type="ECO:0000259" key="1">
    <source>
        <dbReference type="Pfam" id="PF12728"/>
    </source>
</evidence>